<dbReference type="STRING" id="1194083.BN12_1900001"/>
<proteinExistence type="predicted"/>
<keyword evidence="3" id="KW-1185">Reference proteome</keyword>
<comment type="caution">
    <text evidence="2">The sequence shown here is derived from an EMBL/GenBank/DDBJ whole genome shotgun (WGS) entry which is preliminary data.</text>
</comment>
<organism evidence="2 3">
    <name type="scientific">Nostocoides japonicum T1-X7</name>
    <dbReference type="NCBI Taxonomy" id="1194083"/>
    <lineage>
        <taxon>Bacteria</taxon>
        <taxon>Bacillati</taxon>
        <taxon>Actinomycetota</taxon>
        <taxon>Actinomycetes</taxon>
        <taxon>Micrococcales</taxon>
        <taxon>Intrasporangiaceae</taxon>
        <taxon>Nostocoides</taxon>
    </lineage>
</organism>
<name>A0A077LZM7_9MICO</name>
<reference evidence="2 3" key="1">
    <citation type="journal article" date="2013" name="ISME J.">
        <title>A metabolic model for members of the genus Tetrasphaera involved in enhanced biological phosphorus removal.</title>
        <authorList>
            <person name="Kristiansen R."/>
            <person name="Nguyen H.T.T."/>
            <person name="Saunders A.M."/>
            <person name="Nielsen J.L."/>
            <person name="Wimmer R."/>
            <person name="Le V.Q."/>
            <person name="McIlroy S.J."/>
            <person name="Petrovski S."/>
            <person name="Seviour R.J."/>
            <person name="Calteau A."/>
            <person name="Nielsen K.L."/>
            <person name="Nielsen P.H."/>
        </authorList>
    </citation>
    <scope>NUCLEOTIDE SEQUENCE [LARGE SCALE GENOMIC DNA]</scope>
    <source>
        <strain evidence="2 3">T1-X7</strain>
    </source>
</reference>
<evidence type="ECO:0000256" key="1">
    <source>
        <dbReference type="SAM" id="MobiDB-lite"/>
    </source>
</evidence>
<dbReference type="EMBL" id="CAJB01000102">
    <property type="protein sequence ID" value="CCH77394.1"/>
    <property type="molecule type" value="Genomic_DNA"/>
</dbReference>
<evidence type="ECO:0000313" key="2">
    <source>
        <dbReference type="EMBL" id="CCH77394.1"/>
    </source>
</evidence>
<evidence type="ECO:0000313" key="3">
    <source>
        <dbReference type="Proteomes" id="UP000035721"/>
    </source>
</evidence>
<dbReference type="Proteomes" id="UP000035721">
    <property type="component" value="Unassembled WGS sequence"/>
</dbReference>
<gene>
    <name evidence="2" type="ORF">BN12_1900001</name>
</gene>
<dbReference type="AlphaFoldDB" id="A0A077LZM7"/>
<protein>
    <submittedName>
        <fullName evidence="2">Uncharacterized protein</fullName>
    </submittedName>
</protein>
<accession>A0A077LZM7</accession>
<sequence length="79" mass="8306">MHGAPAESRYRGPSGGSPHTSTAPDPPGVEVSRPLRRITTYLDRARPSRVEVTGDLPEGSSYLDSQGVGWIEVSGDAAS</sequence>
<feature type="region of interest" description="Disordered" evidence="1">
    <location>
        <begin position="1"/>
        <end position="42"/>
    </location>
</feature>